<gene>
    <name evidence="1" type="ORF">UFOPK1380_00167</name>
    <name evidence="2" type="ORF">UFOPK1778_00327</name>
    <name evidence="3" type="ORF">UFOPK1863_00731</name>
    <name evidence="4" type="ORF">UFOPK2689_00198</name>
    <name evidence="5" type="ORF">UFOPK4095_00182</name>
</gene>
<dbReference type="EMBL" id="CAFBPI010000006">
    <property type="protein sequence ID" value="CAB5005707.1"/>
    <property type="molecule type" value="Genomic_DNA"/>
</dbReference>
<dbReference type="EMBL" id="CAEZYL010000005">
    <property type="protein sequence ID" value="CAB4715695.1"/>
    <property type="molecule type" value="Genomic_DNA"/>
</dbReference>
<evidence type="ECO:0000313" key="2">
    <source>
        <dbReference type="EMBL" id="CAB4585777.1"/>
    </source>
</evidence>
<evidence type="ECO:0000313" key="5">
    <source>
        <dbReference type="EMBL" id="CAB5005707.1"/>
    </source>
</evidence>
<dbReference type="EMBL" id="CAEZSC010000004">
    <property type="protein sequence ID" value="CAB4530092.1"/>
    <property type="molecule type" value="Genomic_DNA"/>
</dbReference>
<proteinExistence type="predicted"/>
<evidence type="ECO:0000313" key="1">
    <source>
        <dbReference type="EMBL" id="CAB4530092.1"/>
    </source>
</evidence>
<organism evidence="1">
    <name type="scientific">freshwater metagenome</name>
    <dbReference type="NCBI Taxonomy" id="449393"/>
    <lineage>
        <taxon>unclassified sequences</taxon>
        <taxon>metagenomes</taxon>
        <taxon>ecological metagenomes</taxon>
    </lineage>
</organism>
<dbReference type="EMBL" id="CAEZUD010000009">
    <property type="protein sequence ID" value="CAB4585777.1"/>
    <property type="molecule type" value="Genomic_DNA"/>
</dbReference>
<sequence length="64" mass="6591">MSLAVRSVNALAASTWRTSTFVGAAVTSAAHTHFSHFAGASAFNYATPANKAKYVKSGSWSAIG</sequence>
<evidence type="ECO:0000313" key="3">
    <source>
        <dbReference type="EMBL" id="CAB4616329.1"/>
    </source>
</evidence>
<protein>
    <submittedName>
        <fullName evidence="1">Unannotated protein</fullName>
    </submittedName>
</protein>
<name>A0A6J6ATG4_9ZZZZ</name>
<evidence type="ECO:0000313" key="4">
    <source>
        <dbReference type="EMBL" id="CAB4715695.1"/>
    </source>
</evidence>
<dbReference type="AlphaFoldDB" id="A0A6J6ATG4"/>
<dbReference type="EMBL" id="CAEZUY010000064">
    <property type="protein sequence ID" value="CAB4616329.1"/>
    <property type="molecule type" value="Genomic_DNA"/>
</dbReference>
<accession>A0A6J6ATG4</accession>
<reference evidence="1" key="1">
    <citation type="submission" date="2020-05" db="EMBL/GenBank/DDBJ databases">
        <authorList>
            <person name="Chiriac C."/>
            <person name="Salcher M."/>
            <person name="Ghai R."/>
            <person name="Kavagutti S V."/>
        </authorList>
    </citation>
    <scope>NUCLEOTIDE SEQUENCE</scope>
</reference>